<evidence type="ECO:0000313" key="10">
    <source>
        <dbReference type="Proteomes" id="UP001153714"/>
    </source>
</evidence>
<dbReference type="EMBL" id="OU893337">
    <property type="protein sequence ID" value="CAG9794547.1"/>
    <property type="molecule type" value="Genomic_DNA"/>
</dbReference>
<evidence type="ECO:0000256" key="6">
    <source>
        <dbReference type="ARBA" id="ARBA00025010"/>
    </source>
</evidence>
<dbReference type="PANTHER" id="PTHR13678:SF2">
    <property type="entry name" value="VACUOLAR PROTEIN SORTING-ASSOCIATED PROTEIN 37A"/>
    <property type="match status" value="1"/>
</dbReference>
<dbReference type="CDD" id="cd11685">
    <property type="entry name" value="UEV_TSG101-like"/>
    <property type="match status" value="1"/>
</dbReference>
<organism evidence="9 10">
    <name type="scientific">Diatraea saccharalis</name>
    <name type="common">sugarcane borer</name>
    <dbReference type="NCBI Taxonomy" id="40085"/>
    <lineage>
        <taxon>Eukaryota</taxon>
        <taxon>Metazoa</taxon>
        <taxon>Ecdysozoa</taxon>
        <taxon>Arthropoda</taxon>
        <taxon>Hexapoda</taxon>
        <taxon>Insecta</taxon>
        <taxon>Pterygota</taxon>
        <taxon>Neoptera</taxon>
        <taxon>Endopterygota</taxon>
        <taxon>Lepidoptera</taxon>
        <taxon>Glossata</taxon>
        <taxon>Ditrysia</taxon>
        <taxon>Pyraloidea</taxon>
        <taxon>Crambidae</taxon>
        <taxon>Crambinae</taxon>
        <taxon>Diatraea</taxon>
    </lineage>
</organism>
<feature type="domain" description="VPS37 C-terminal" evidence="8">
    <location>
        <begin position="215"/>
        <end position="302"/>
    </location>
</feature>
<dbReference type="GO" id="GO:0043162">
    <property type="term" value="P:ubiquitin-dependent protein catabolic process via the multivesicular body sorting pathway"/>
    <property type="evidence" value="ECO:0007669"/>
    <property type="project" value="TreeGrafter"/>
</dbReference>
<keyword evidence="5 7" id="KW-0653">Protein transport</keyword>
<evidence type="ECO:0000259" key="8">
    <source>
        <dbReference type="PROSITE" id="PS51314"/>
    </source>
</evidence>
<dbReference type="OrthoDB" id="10260857at2759"/>
<comment type="subcellular location">
    <subcellularLocation>
        <location evidence="1">Late endosome membrane</location>
        <topology evidence="1">Peripheral membrane protein</topology>
    </subcellularLocation>
</comment>
<sequence length="302" mass="34998">MLPRTYYNEQDVRKRQIDTLKIFNEHVVEVMENTDYRVEFSVDGKDMSLNVILSPEFPNEKPTIFVNPLIPHPWIAENSNQVIGAPGLLNYTQHSDLGRIVQAIIREFQRSLPNLVTNDDKTNDVSPQSHTSPHLMLFPELSELTVEELQEILENTDLQDKLLENNPKLIKLDLETEELMCSIEEIAQDNITKQQMLDDLKTDVIDRISTIVQMKMNYEELHRKHQKLAEMYDPHRIRDCLKEATLKADEEAEVIAELFLLGKITVEAFISKFAEKRALGQARRAREERLAHQLAQLDRATT</sequence>
<proteinExistence type="inferred from homology"/>
<gene>
    <name evidence="9" type="ORF">DIATSA_LOCUS11913</name>
</gene>
<dbReference type="InterPro" id="IPR009851">
    <property type="entry name" value="Mod_r"/>
</dbReference>
<dbReference type="GO" id="GO:0006612">
    <property type="term" value="P:protein targeting to membrane"/>
    <property type="evidence" value="ECO:0007669"/>
    <property type="project" value="TreeGrafter"/>
</dbReference>
<dbReference type="InterPro" id="IPR016135">
    <property type="entry name" value="UBQ-conjugating_enzyme/RWD"/>
</dbReference>
<dbReference type="GO" id="GO:0006623">
    <property type="term" value="P:protein targeting to vacuole"/>
    <property type="evidence" value="ECO:0007669"/>
    <property type="project" value="TreeGrafter"/>
</dbReference>
<name>A0A9N9RDN7_9NEOP</name>
<dbReference type="AlphaFoldDB" id="A0A9N9RDN7"/>
<dbReference type="PROSITE" id="PS51314">
    <property type="entry name" value="VPS37_C"/>
    <property type="match status" value="1"/>
</dbReference>
<evidence type="ECO:0000313" key="9">
    <source>
        <dbReference type="EMBL" id="CAG9794547.1"/>
    </source>
</evidence>
<keyword evidence="10" id="KW-1185">Reference proteome</keyword>
<evidence type="ECO:0000256" key="1">
    <source>
        <dbReference type="ARBA" id="ARBA00004633"/>
    </source>
</evidence>
<accession>A0A9N9RDN7</accession>
<dbReference type="Pfam" id="PF07200">
    <property type="entry name" value="Mod_r"/>
    <property type="match status" value="1"/>
</dbReference>
<reference evidence="9" key="1">
    <citation type="submission" date="2021-12" db="EMBL/GenBank/DDBJ databases">
        <authorList>
            <person name="King R."/>
        </authorList>
    </citation>
    <scope>NUCLEOTIDE SEQUENCE</scope>
</reference>
<dbReference type="GO" id="GO:0031902">
    <property type="term" value="C:late endosome membrane"/>
    <property type="evidence" value="ECO:0007669"/>
    <property type="project" value="UniProtKB-SubCell"/>
</dbReference>
<dbReference type="Proteomes" id="UP001153714">
    <property type="component" value="Chromosome 6"/>
</dbReference>
<evidence type="ECO:0000256" key="2">
    <source>
        <dbReference type="ARBA" id="ARBA00007617"/>
    </source>
</evidence>
<evidence type="ECO:0000256" key="4">
    <source>
        <dbReference type="ARBA" id="ARBA00022753"/>
    </source>
</evidence>
<evidence type="ECO:0000256" key="5">
    <source>
        <dbReference type="ARBA" id="ARBA00022927"/>
    </source>
</evidence>
<protein>
    <recommendedName>
        <fullName evidence="8">VPS37 C-terminal domain-containing protein</fullName>
    </recommendedName>
</protein>
<dbReference type="SUPFAM" id="SSF54495">
    <property type="entry name" value="UBC-like"/>
    <property type="match status" value="1"/>
</dbReference>
<keyword evidence="3 7" id="KW-0813">Transport</keyword>
<reference evidence="9" key="2">
    <citation type="submission" date="2022-10" db="EMBL/GenBank/DDBJ databases">
        <authorList>
            <consortium name="ENA_rothamsted_submissions"/>
            <consortium name="culmorum"/>
            <person name="King R."/>
        </authorList>
    </citation>
    <scope>NUCLEOTIDE SEQUENCE</scope>
</reference>
<evidence type="ECO:0000256" key="7">
    <source>
        <dbReference type="PROSITE-ProRule" id="PRU00646"/>
    </source>
</evidence>
<comment type="similarity">
    <text evidence="2">Belongs to the VPS37 family.</text>
</comment>
<comment type="function">
    <text evidence="6">Component of the ESCRT-I complex, a regulator of vesicular trafficking process. Required for the sorting of endocytic ubiquitinated cargos into multivesicular bodies. May be involved in cell growth and differentiation.</text>
</comment>
<dbReference type="PANTHER" id="PTHR13678">
    <property type="entry name" value="VACUOLAR PROTEIN SORTING-ASSOCIATED PROTEIN 37"/>
    <property type="match status" value="1"/>
</dbReference>
<evidence type="ECO:0000256" key="3">
    <source>
        <dbReference type="ARBA" id="ARBA00022448"/>
    </source>
</evidence>
<keyword evidence="4" id="KW-0967">Endosome</keyword>
<dbReference type="GO" id="GO:0000813">
    <property type="term" value="C:ESCRT I complex"/>
    <property type="evidence" value="ECO:0007669"/>
    <property type="project" value="UniProtKB-ARBA"/>
</dbReference>